<dbReference type="InterPro" id="IPR027443">
    <property type="entry name" value="IPNS-like_sf"/>
</dbReference>
<dbReference type="Gene3D" id="2.60.120.330">
    <property type="entry name" value="B-lactam Antibiotic, Isopenicillin N Synthase, Chain"/>
    <property type="match status" value="1"/>
</dbReference>
<dbReference type="Gramene" id="ERN19534">
    <property type="protein sequence ID" value="ERN19534"/>
    <property type="gene ID" value="AMTR_s00062p00061130"/>
</dbReference>
<keyword evidence="2" id="KW-1185">Reference proteome</keyword>
<dbReference type="AlphaFoldDB" id="U5DAL7"/>
<accession>U5DAL7</accession>
<organism evidence="1 2">
    <name type="scientific">Amborella trichopoda</name>
    <dbReference type="NCBI Taxonomy" id="13333"/>
    <lineage>
        <taxon>Eukaryota</taxon>
        <taxon>Viridiplantae</taxon>
        <taxon>Streptophyta</taxon>
        <taxon>Embryophyta</taxon>
        <taxon>Tracheophyta</taxon>
        <taxon>Spermatophyta</taxon>
        <taxon>Magnoliopsida</taxon>
        <taxon>Amborellales</taxon>
        <taxon>Amborellaceae</taxon>
        <taxon>Amborella</taxon>
    </lineage>
</organism>
<evidence type="ECO:0008006" key="3">
    <source>
        <dbReference type="Google" id="ProtNLM"/>
    </source>
</evidence>
<sequence>MAGEVESAYIQPMDARPDPWIPIAKGIPVIDLSRLDPGDQSLIKKLVEEVGAALAHVFCGESRQAIRRNIDEKITQFFALPLKVKVNVERYFGHAWLF</sequence>
<dbReference type="SUPFAM" id="SSF51197">
    <property type="entry name" value="Clavaminate synthase-like"/>
    <property type="match status" value="1"/>
</dbReference>
<dbReference type="Proteomes" id="UP000017836">
    <property type="component" value="Unassembled WGS sequence"/>
</dbReference>
<gene>
    <name evidence="1" type="ORF">AMTR_s00062p00061130</name>
</gene>
<evidence type="ECO:0000313" key="1">
    <source>
        <dbReference type="EMBL" id="ERN19534.1"/>
    </source>
</evidence>
<protein>
    <recommendedName>
        <fullName evidence="3">Non-haem dioxygenase N-terminal domain-containing protein</fullName>
    </recommendedName>
</protein>
<dbReference type="EMBL" id="KI392068">
    <property type="protein sequence ID" value="ERN19534.1"/>
    <property type="molecule type" value="Genomic_DNA"/>
</dbReference>
<proteinExistence type="predicted"/>
<reference evidence="2" key="1">
    <citation type="journal article" date="2013" name="Science">
        <title>The Amborella genome and the evolution of flowering plants.</title>
        <authorList>
            <consortium name="Amborella Genome Project"/>
        </authorList>
    </citation>
    <scope>NUCLEOTIDE SEQUENCE [LARGE SCALE GENOMIC DNA]</scope>
</reference>
<evidence type="ECO:0000313" key="2">
    <source>
        <dbReference type="Proteomes" id="UP000017836"/>
    </source>
</evidence>
<dbReference type="HOGENOM" id="CLU_2336441_0_0_1"/>
<name>U5DAL7_AMBTC</name>